<dbReference type="RefSeq" id="WP_256927982.1">
    <property type="nucleotide sequence ID" value="NZ_NBTY01000196.1"/>
</dbReference>
<proteinExistence type="inferred from homology"/>
<dbReference type="GO" id="GO:0006351">
    <property type="term" value="P:DNA-templated transcription"/>
    <property type="evidence" value="ECO:0007669"/>
    <property type="project" value="TreeGrafter"/>
</dbReference>
<dbReference type="Pfam" id="PF03466">
    <property type="entry name" value="LysR_substrate"/>
    <property type="match status" value="1"/>
</dbReference>
<accession>A0A242M8G9</accession>
<evidence type="ECO:0000256" key="1">
    <source>
        <dbReference type="ARBA" id="ARBA00009437"/>
    </source>
</evidence>
<dbReference type="AlphaFoldDB" id="A0A242M8G9"/>
<dbReference type="PANTHER" id="PTHR30537:SF72">
    <property type="entry name" value="LYSR FAMILY TRANSCRIPTIONAL REGULATOR"/>
    <property type="match status" value="1"/>
</dbReference>
<dbReference type="GO" id="GO:0003700">
    <property type="term" value="F:DNA-binding transcription factor activity"/>
    <property type="evidence" value="ECO:0007669"/>
    <property type="project" value="TreeGrafter"/>
</dbReference>
<dbReference type="InterPro" id="IPR058163">
    <property type="entry name" value="LysR-type_TF_proteobact-type"/>
</dbReference>
<evidence type="ECO:0000313" key="3">
    <source>
        <dbReference type="EMBL" id="OTP67390.1"/>
    </source>
</evidence>
<dbReference type="Proteomes" id="UP000194546">
    <property type="component" value="Unassembled WGS sequence"/>
</dbReference>
<comment type="similarity">
    <text evidence="1">Belongs to the LysR transcriptional regulatory family.</text>
</comment>
<feature type="domain" description="LysR substrate-binding" evidence="2">
    <location>
        <begin position="20"/>
        <end position="173"/>
    </location>
</feature>
<dbReference type="SUPFAM" id="SSF53850">
    <property type="entry name" value="Periplasmic binding protein-like II"/>
    <property type="match status" value="1"/>
</dbReference>
<protein>
    <submittedName>
        <fullName evidence="3">Transcriptional regulator, LysR family</fullName>
    </submittedName>
</protein>
<sequence length="194" mass="20740">MRHLLIELDDIEATLGRAQASPRGVLRVDTGGAVASGVLIPALPGFCARYPDIQVHLSVTDRTADLIAENIDCAIRSTSEDPRLVTRPIGELAWTTCASPAYLAKHGTPKHPRDIVENDMPVVGYDSASSGLTQPLQFCRGDENITLEGARHDVLVSESNAHLATALAGLGIVHTLDFHGAAVYRSTETRADSH</sequence>
<evidence type="ECO:0000259" key="2">
    <source>
        <dbReference type="Pfam" id="PF03466"/>
    </source>
</evidence>
<name>A0A242M8G9_CABSO</name>
<dbReference type="Gene3D" id="3.40.190.10">
    <property type="entry name" value="Periplasmic binding protein-like II"/>
    <property type="match status" value="2"/>
</dbReference>
<evidence type="ECO:0000313" key="4">
    <source>
        <dbReference type="Proteomes" id="UP000194546"/>
    </source>
</evidence>
<dbReference type="GO" id="GO:0043565">
    <property type="term" value="F:sequence-specific DNA binding"/>
    <property type="evidence" value="ECO:0007669"/>
    <property type="project" value="TreeGrafter"/>
</dbReference>
<gene>
    <name evidence="3" type="ORF">PAMC26510_31135</name>
</gene>
<dbReference type="InterPro" id="IPR005119">
    <property type="entry name" value="LysR_subst-bd"/>
</dbReference>
<comment type="caution">
    <text evidence="3">The sequence shown here is derived from an EMBL/GenBank/DDBJ whole genome shotgun (WGS) entry which is preliminary data.</text>
</comment>
<dbReference type="PANTHER" id="PTHR30537">
    <property type="entry name" value="HTH-TYPE TRANSCRIPTIONAL REGULATOR"/>
    <property type="match status" value="1"/>
</dbReference>
<reference evidence="3 4" key="1">
    <citation type="submission" date="2017-03" db="EMBL/GenBank/DDBJ databases">
        <title>Genome analysis of strain PAMC 26510.</title>
        <authorList>
            <person name="Oh H.-M."/>
            <person name="Yang J.-A."/>
        </authorList>
    </citation>
    <scope>NUCLEOTIDE SEQUENCE [LARGE SCALE GENOMIC DNA]</scope>
    <source>
        <strain evidence="3 4">PAMC 26510</strain>
    </source>
</reference>
<organism evidence="3 4">
    <name type="scientific">Caballeronia sordidicola</name>
    <name type="common">Burkholderia sordidicola</name>
    <dbReference type="NCBI Taxonomy" id="196367"/>
    <lineage>
        <taxon>Bacteria</taxon>
        <taxon>Pseudomonadati</taxon>
        <taxon>Pseudomonadota</taxon>
        <taxon>Betaproteobacteria</taxon>
        <taxon>Burkholderiales</taxon>
        <taxon>Burkholderiaceae</taxon>
        <taxon>Caballeronia</taxon>
    </lineage>
</organism>
<dbReference type="EMBL" id="NBTY01000196">
    <property type="protein sequence ID" value="OTP67390.1"/>
    <property type="molecule type" value="Genomic_DNA"/>
</dbReference>